<dbReference type="PROSITE" id="PS50106">
    <property type="entry name" value="PDZ"/>
    <property type="match status" value="2"/>
</dbReference>
<feature type="region of interest" description="Disordered" evidence="1">
    <location>
        <begin position="731"/>
        <end position="763"/>
    </location>
</feature>
<dbReference type="Gene3D" id="2.30.42.10">
    <property type="match status" value="2"/>
</dbReference>
<evidence type="ECO:0000256" key="1">
    <source>
        <dbReference type="SAM" id="MobiDB-lite"/>
    </source>
</evidence>
<proteinExistence type="predicted"/>
<dbReference type="EMBL" id="OE839525">
    <property type="protein sequence ID" value="CAD7587571.1"/>
    <property type="molecule type" value="Genomic_DNA"/>
</dbReference>
<dbReference type="AlphaFoldDB" id="A0A7R9JQW9"/>
<dbReference type="CDD" id="cd00136">
    <property type="entry name" value="PDZ_canonical"/>
    <property type="match status" value="1"/>
</dbReference>
<dbReference type="SMART" id="SM00228">
    <property type="entry name" value="PDZ"/>
    <property type="match status" value="2"/>
</dbReference>
<dbReference type="InterPro" id="IPR036034">
    <property type="entry name" value="PDZ_sf"/>
</dbReference>
<feature type="compositionally biased region" description="Low complexity" evidence="1">
    <location>
        <begin position="308"/>
        <end position="319"/>
    </location>
</feature>
<protein>
    <recommendedName>
        <fullName evidence="2">PDZ domain-containing protein</fullName>
    </recommendedName>
</protein>
<evidence type="ECO:0000313" key="3">
    <source>
        <dbReference type="EMBL" id="CAD7587571.1"/>
    </source>
</evidence>
<feature type="domain" description="PDZ" evidence="2">
    <location>
        <begin position="777"/>
        <end position="864"/>
    </location>
</feature>
<feature type="compositionally biased region" description="Polar residues" evidence="1">
    <location>
        <begin position="292"/>
        <end position="307"/>
    </location>
</feature>
<accession>A0A7R9JQW9</accession>
<feature type="region of interest" description="Disordered" evidence="1">
    <location>
        <begin position="1008"/>
        <end position="1032"/>
    </location>
</feature>
<name>A0A7R9JQW9_TIMGE</name>
<sequence>MGDTRIMTMWRRRPYLEEVYPHLRGGRVENNFGKATLSTPDRDSKLDLPVISRLVYSKNSTLYHRLEPRVRYRCGSVKNCGSICTQDGRAVPQRHRICAVSCCPFERSVFYTDGKVVVCRMNSIYKWVVLWENHQGVERVVGGYYSPDARGATALSMSSPRRCGPDCQPRGGRDVFVAQFGHCLVLLVSSHQSRDNGDGLVVHSKVVHLSPVRWQRRHVSDTNCYSVKERIVVMGTAAERNGRCWSPHRRRHSSKITPPITPPTILLDGSPVPCTPSSREKRNPLLDRVKNTRLSCFRSSGTASQPDESSGSEAGSSLSNFNHPEDDDDCQELLSCDQDSLDDKDLSSVTPSPSCLLRLDHQIIKEVENEGDASESEISSVCYDPSSHIRPGGRVHVDRTGVYSVSKSNENVVYFSSQEEDLRYHEQGDDSGSHLEINIGDIHKSLGIYPSKSLGDNSTKQPKSKWRRNSRDSVSSTSCLSAKLRAMSEKYLKSSTSRFLDKLYRHTGINTQTSEYNENGSDKKNKPSTKAKLRSFSYGALPGIEEFQRRHNPLYHEEDEDIHDHIGAIEDLGHVSAREVEDCDSGIIVNDSTTSSMLEEARVGERASPLINVLMGILVEFAVIFEALLRIHQRSISLCHYHPNFHPAEIRPTTNYLDENVDVWSNGSREESALEHTDDDVSSERKCPQRAASLDRREMFRRYHSGEFGGHDKRISETCSPELMLELTDKQRRRQRISSTNVDSEIVKSAPPLPPHRNEVDAVDATGPTNLRREFKVVRLCRNEPGEELGIFIAKTLLSEQGNPGYVIAHIVPGGIAERDGTLQVGDEIVNVNGRRLRGLTMGGAREALGSGLSEVDLVIARPLHPHDILHEAVKRRSSGSRRISISRDTMLESSVDYENVSLLPQNRDNYFNTSETSSSVRSSMSFSPDSLAEKERINSTSSEATIAIDGIRDEVFDNNDKVFSSTPKAVKKRHHFQKNSSGKLYRRNVVSYSEGLKSSSALGKKEASVFENESKSTEKHPKSRSKNIDKLTSKVSLGSNEIDSLTPATNFCTLPRRPRSTVCTFHTVIFEKGSGKKGLGFTIVGGRDSPRGALGIFVKSILANGQAADDGRLRAGDEVLAVNGQVCHDLSHSEAVALFKKIKSGPVALHICRRVRIRDASTKAKSCTDLVQSTEPDE</sequence>
<feature type="region of interest" description="Disordered" evidence="1">
    <location>
        <begin position="450"/>
        <end position="472"/>
    </location>
</feature>
<organism evidence="3">
    <name type="scientific">Timema genevievae</name>
    <name type="common">Walking stick</name>
    <dbReference type="NCBI Taxonomy" id="629358"/>
    <lineage>
        <taxon>Eukaryota</taxon>
        <taxon>Metazoa</taxon>
        <taxon>Ecdysozoa</taxon>
        <taxon>Arthropoda</taxon>
        <taxon>Hexapoda</taxon>
        <taxon>Insecta</taxon>
        <taxon>Pterygota</taxon>
        <taxon>Neoptera</taxon>
        <taxon>Polyneoptera</taxon>
        <taxon>Phasmatodea</taxon>
        <taxon>Timematodea</taxon>
        <taxon>Timematoidea</taxon>
        <taxon>Timematidae</taxon>
        <taxon>Timema</taxon>
    </lineage>
</organism>
<evidence type="ECO:0000259" key="2">
    <source>
        <dbReference type="PROSITE" id="PS50106"/>
    </source>
</evidence>
<dbReference type="PANTHER" id="PTHR11324:SF16">
    <property type="entry name" value="PDZ DOMAIN-CONTAINING PROTEIN 2"/>
    <property type="match status" value="1"/>
</dbReference>
<gene>
    <name evidence="3" type="ORF">TGEB3V08_LOCUS1751</name>
</gene>
<dbReference type="CDD" id="cd06759">
    <property type="entry name" value="PDZ3_PDZD2-PDZ1_hPro-IL-16-like"/>
    <property type="match status" value="1"/>
</dbReference>
<feature type="compositionally biased region" description="Basic and acidic residues" evidence="1">
    <location>
        <begin position="278"/>
        <end position="290"/>
    </location>
</feature>
<reference evidence="3" key="1">
    <citation type="submission" date="2020-11" db="EMBL/GenBank/DDBJ databases">
        <authorList>
            <person name="Tran Van P."/>
        </authorList>
    </citation>
    <scope>NUCLEOTIDE SEQUENCE</scope>
</reference>
<dbReference type="InterPro" id="IPR001478">
    <property type="entry name" value="PDZ"/>
</dbReference>
<dbReference type="Pfam" id="PF00595">
    <property type="entry name" value="PDZ"/>
    <property type="match status" value="2"/>
</dbReference>
<feature type="region of interest" description="Disordered" evidence="1">
    <location>
        <begin position="244"/>
        <end position="330"/>
    </location>
</feature>
<dbReference type="SUPFAM" id="SSF50156">
    <property type="entry name" value="PDZ domain-like"/>
    <property type="match status" value="2"/>
</dbReference>
<feature type="domain" description="PDZ" evidence="2">
    <location>
        <begin position="1068"/>
        <end position="1142"/>
    </location>
</feature>
<dbReference type="PANTHER" id="PTHR11324">
    <property type="entry name" value="IL16-RELATED"/>
    <property type="match status" value="1"/>
</dbReference>